<organism evidence="7 8">
    <name type="scientific">Folsomia candida</name>
    <name type="common">Springtail</name>
    <dbReference type="NCBI Taxonomy" id="158441"/>
    <lineage>
        <taxon>Eukaryota</taxon>
        <taxon>Metazoa</taxon>
        <taxon>Ecdysozoa</taxon>
        <taxon>Arthropoda</taxon>
        <taxon>Hexapoda</taxon>
        <taxon>Collembola</taxon>
        <taxon>Entomobryomorpha</taxon>
        <taxon>Isotomoidea</taxon>
        <taxon>Isotomidae</taxon>
        <taxon>Proisotominae</taxon>
        <taxon>Folsomia</taxon>
    </lineage>
</organism>
<evidence type="ECO:0000256" key="4">
    <source>
        <dbReference type="ARBA" id="ARBA00022840"/>
    </source>
</evidence>
<dbReference type="SUPFAM" id="SSF52540">
    <property type="entry name" value="P-loop containing nucleoside triphosphate hydrolases"/>
    <property type="match status" value="1"/>
</dbReference>
<evidence type="ECO:0000256" key="5">
    <source>
        <dbReference type="ARBA" id="ARBA00037982"/>
    </source>
</evidence>
<feature type="domain" description="Protein kinase" evidence="6">
    <location>
        <begin position="21"/>
        <end position="335"/>
    </location>
</feature>
<dbReference type="InterPro" id="IPR050339">
    <property type="entry name" value="CC_SR_Kinase"/>
</dbReference>
<dbReference type="GO" id="GO:0004672">
    <property type="term" value="F:protein kinase activity"/>
    <property type="evidence" value="ECO:0007669"/>
    <property type="project" value="InterPro"/>
</dbReference>
<name>A0A226D4D5_FOLCA</name>
<comment type="caution">
    <text evidence="7">The sequence shown here is derived from an EMBL/GenBank/DDBJ whole genome shotgun (WGS) entry which is preliminary data.</text>
</comment>
<keyword evidence="2" id="KW-0547">Nucleotide-binding</keyword>
<sequence length="731" mass="83752">MASTSEVKCNLPCKCPFLPDYTLQRIFDGGAFGVVSQIEKFEGEDLKKLALKRIFLPDSTTHVENITNNLPEIRAMKWFKSYRHPNVIRIHGVRVDYQSEEWLSKNDPLYKERLSRDDQSSSICEDEDENTESIQTSVTVISILQELCYGPLSQVILNHLSDTAKTNQRDRKLMLNFSIQISDGLRYLHDKGIIHRDLKPDNILVNFESRRAIVLKIADFGLSKFSEKTSLPVVMTGDIGTRNFMAPEQVGVSYTNKVDIYSLGLIIFVLYTIFPGDTEEKILKNRNSEFRKLKETLKLPDSFCQKIGGSIIQMISNNPDLRPSASDLFTTLTHLQSTNYTSSPPLWYGQNRHNPNFTGKISELGKLSDLFCNPATQLILLTGNALMGKSELALRFAEDMYRTGKVSVTWLDANKGSFQNQIHKLARALSISVREDSGKILKMSSIIEAIRLKLEPTRWLLIFNDCLNFNITTLDSFREDVKEQNLFIIITARNITLTEKEPGKTHAPIVLEIGEMDESECAKIVTSIVPETIQIPERLYSQLKHVPLLVRLAAQYIKEEVKTDQNFNFETYLQLLDAELSYDLRNAIPKADTTGDELRLNDDPNGKMITAVVNLTLSRIYAEMCVIPERETNINRIIPFWPPEFFKLSDLTDISAENKIQAELMEKYGIIRVAKNGRVVHIYHTHSARRCPSNVQYYEGVEAFKNNKYLELHAPVPFNHWKWQQRLFYRC</sequence>
<dbReference type="Proteomes" id="UP000198287">
    <property type="component" value="Unassembled WGS sequence"/>
</dbReference>
<dbReference type="AlphaFoldDB" id="A0A226D4D5"/>
<evidence type="ECO:0000259" key="6">
    <source>
        <dbReference type="PROSITE" id="PS50011"/>
    </source>
</evidence>
<dbReference type="SUPFAM" id="SSF56112">
    <property type="entry name" value="Protein kinase-like (PK-like)"/>
    <property type="match status" value="1"/>
</dbReference>
<evidence type="ECO:0000256" key="1">
    <source>
        <dbReference type="ARBA" id="ARBA00022679"/>
    </source>
</evidence>
<evidence type="ECO:0000313" key="8">
    <source>
        <dbReference type="Proteomes" id="UP000198287"/>
    </source>
</evidence>
<keyword evidence="1" id="KW-0808">Transferase</keyword>
<keyword evidence="8" id="KW-1185">Reference proteome</keyword>
<dbReference type="Gene3D" id="3.40.50.300">
    <property type="entry name" value="P-loop containing nucleotide triphosphate hydrolases"/>
    <property type="match status" value="1"/>
</dbReference>
<dbReference type="Pfam" id="PF00069">
    <property type="entry name" value="Pkinase"/>
    <property type="match status" value="1"/>
</dbReference>
<keyword evidence="3 7" id="KW-0418">Kinase</keyword>
<dbReference type="InterPro" id="IPR008271">
    <property type="entry name" value="Ser/Thr_kinase_AS"/>
</dbReference>
<protein>
    <submittedName>
        <fullName evidence="7">Serine/threonine-protein kinase pdik1l-A</fullName>
    </submittedName>
</protein>
<dbReference type="InterPro" id="IPR000719">
    <property type="entry name" value="Prot_kinase_dom"/>
</dbReference>
<proteinExistence type="inferred from homology"/>
<dbReference type="GO" id="GO:0005634">
    <property type="term" value="C:nucleus"/>
    <property type="evidence" value="ECO:0007669"/>
    <property type="project" value="TreeGrafter"/>
</dbReference>
<dbReference type="PROSITE" id="PS50011">
    <property type="entry name" value="PROTEIN_KINASE_DOM"/>
    <property type="match status" value="1"/>
</dbReference>
<dbReference type="InterPro" id="IPR011009">
    <property type="entry name" value="Kinase-like_dom_sf"/>
</dbReference>
<evidence type="ECO:0000256" key="3">
    <source>
        <dbReference type="ARBA" id="ARBA00022777"/>
    </source>
</evidence>
<dbReference type="PANTHER" id="PTHR11042">
    <property type="entry name" value="EUKARYOTIC TRANSLATION INITIATION FACTOR 2-ALPHA KINASE EIF2-ALPHA KINASE -RELATED"/>
    <property type="match status" value="1"/>
</dbReference>
<dbReference type="InterPro" id="IPR027417">
    <property type="entry name" value="P-loop_NTPase"/>
</dbReference>
<accession>A0A226D4D5</accession>
<dbReference type="EMBL" id="LNIX01000037">
    <property type="protein sequence ID" value="OXA39688.1"/>
    <property type="molecule type" value="Genomic_DNA"/>
</dbReference>
<dbReference type="Gene3D" id="3.30.200.20">
    <property type="entry name" value="Phosphorylase Kinase, domain 1"/>
    <property type="match status" value="1"/>
</dbReference>
<dbReference type="Gene3D" id="1.10.510.10">
    <property type="entry name" value="Transferase(Phosphotransferase) domain 1"/>
    <property type="match status" value="1"/>
</dbReference>
<reference evidence="7 8" key="1">
    <citation type="submission" date="2015-12" db="EMBL/GenBank/DDBJ databases">
        <title>The genome of Folsomia candida.</title>
        <authorList>
            <person name="Faddeeva A."/>
            <person name="Derks M.F."/>
            <person name="Anvar Y."/>
            <person name="Smit S."/>
            <person name="Van Straalen N."/>
            <person name="Roelofs D."/>
        </authorList>
    </citation>
    <scope>NUCLEOTIDE SEQUENCE [LARGE SCALE GENOMIC DNA]</scope>
    <source>
        <strain evidence="7 8">VU population</strain>
        <tissue evidence="7">Whole body</tissue>
    </source>
</reference>
<evidence type="ECO:0000256" key="2">
    <source>
        <dbReference type="ARBA" id="ARBA00022741"/>
    </source>
</evidence>
<gene>
    <name evidence="7" type="ORF">Fcan01_25572</name>
</gene>
<dbReference type="SMART" id="SM00220">
    <property type="entry name" value="S_TKc"/>
    <property type="match status" value="1"/>
</dbReference>
<dbReference type="OrthoDB" id="5337378at2759"/>
<dbReference type="PROSITE" id="PS00108">
    <property type="entry name" value="PROTEIN_KINASE_ST"/>
    <property type="match status" value="1"/>
</dbReference>
<evidence type="ECO:0000313" key="7">
    <source>
        <dbReference type="EMBL" id="OXA39688.1"/>
    </source>
</evidence>
<keyword evidence="4" id="KW-0067">ATP-binding</keyword>
<dbReference type="GO" id="GO:0005737">
    <property type="term" value="C:cytoplasm"/>
    <property type="evidence" value="ECO:0007669"/>
    <property type="project" value="TreeGrafter"/>
</dbReference>
<dbReference type="GO" id="GO:0005524">
    <property type="term" value="F:ATP binding"/>
    <property type="evidence" value="ECO:0007669"/>
    <property type="project" value="UniProtKB-KW"/>
</dbReference>
<comment type="similarity">
    <text evidence="5">Belongs to the protein kinase superfamily. Ser/Thr protein kinase family. GCN2 subfamily.</text>
</comment>